<reference evidence="1" key="1">
    <citation type="submission" date="2020-10" db="EMBL/GenBank/DDBJ databases">
        <title>Genome Sequence of Monilinia vaccinii-corymbosi Sheds Light on Mummy Berry Disease Infection of Blueberry and Mating Type.</title>
        <authorList>
            <person name="Yow A.G."/>
            <person name="Zhang Y."/>
            <person name="Bansal K."/>
            <person name="Eacker S.M."/>
            <person name="Sullivan S."/>
            <person name="Liachko I."/>
            <person name="Cubeta M.A."/>
            <person name="Rollins J.A."/>
            <person name="Ashrafi H."/>
        </authorList>
    </citation>
    <scope>NUCLEOTIDE SEQUENCE</scope>
    <source>
        <strain evidence="1">RL-1</strain>
    </source>
</reference>
<evidence type="ECO:0000313" key="2">
    <source>
        <dbReference type="Proteomes" id="UP000672032"/>
    </source>
</evidence>
<proteinExistence type="predicted"/>
<protein>
    <submittedName>
        <fullName evidence="1">Uncharacterized protein</fullName>
    </submittedName>
</protein>
<dbReference type="Proteomes" id="UP000672032">
    <property type="component" value="Chromosome 2"/>
</dbReference>
<accession>A0A8A3P1Q8</accession>
<dbReference type="AlphaFoldDB" id="A0A8A3P1Q8"/>
<gene>
    <name evidence="1" type="ORF">DSL72_001332</name>
</gene>
<name>A0A8A3P1Q8_9HELO</name>
<keyword evidence="2" id="KW-1185">Reference proteome</keyword>
<evidence type="ECO:0000313" key="1">
    <source>
        <dbReference type="EMBL" id="QSZ31763.1"/>
    </source>
</evidence>
<sequence length="74" mass="8421">MLRFHERRECSECLNLDELIFAQIGGSIDGPNGDGVKTQKIPLLIKSFDFIISSGLWQKVFNEEYGKSRNSTEI</sequence>
<dbReference type="EMBL" id="CP063406">
    <property type="protein sequence ID" value="QSZ31763.1"/>
    <property type="molecule type" value="Genomic_DNA"/>
</dbReference>
<organism evidence="1 2">
    <name type="scientific">Monilinia vaccinii-corymbosi</name>
    <dbReference type="NCBI Taxonomy" id="61207"/>
    <lineage>
        <taxon>Eukaryota</taxon>
        <taxon>Fungi</taxon>
        <taxon>Dikarya</taxon>
        <taxon>Ascomycota</taxon>
        <taxon>Pezizomycotina</taxon>
        <taxon>Leotiomycetes</taxon>
        <taxon>Helotiales</taxon>
        <taxon>Sclerotiniaceae</taxon>
        <taxon>Monilinia</taxon>
    </lineage>
</organism>